<protein>
    <submittedName>
        <fullName evidence="10">Alpha-amylase</fullName>
        <ecNumber evidence="10">3.2.1.1</ecNumber>
    </submittedName>
</protein>
<evidence type="ECO:0000256" key="1">
    <source>
        <dbReference type="ARBA" id="ARBA00001913"/>
    </source>
</evidence>
<evidence type="ECO:0000256" key="3">
    <source>
        <dbReference type="ARBA" id="ARBA00022723"/>
    </source>
</evidence>
<dbReference type="SMART" id="SM00642">
    <property type="entry name" value="Aamy"/>
    <property type="match status" value="1"/>
</dbReference>
<dbReference type="CDD" id="cd11318">
    <property type="entry name" value="AmyAc_bac_fung_AmyA"/>
    <property type="match status" value="1"/>
</dbReference>
<gene>
    <name evidence="10" type="ORF">M3I41_02030</name>
</gene>
<evidence type="ECO:0000256" key="6">
    <source>
        <dbReference type="ARBA" id="ARBA00023295"/>
    </source>
</evidence>
<dbReference type="AlphaFoldDB" id="A0A9E7AIA3"/>
<evidence type="ECO:0000313" key="11">
    <source>
        <dbReference type="Proteomes" id="UP000830236"/>
    </source>
</evidence>
<sequence length="503" mass="56362">MHQLDPDAANPVLLQAFAWDLNADASHWRLLADNAQLLADSGVTAAWLPPAYKGHTGIEDVGYGVYDLYDLGEFDQKGSIPTKYGTKDEYLAAVDALHSAGISVVADIVLNHRMGADELENVKAMQVDPYDRRRIIGGPEDIQVWTRFTFPGRNGKYSDFIWDHTCFKAVDWDDARQQTGLWLFEGKSWNQNVDDELGNYDYLMGCDVHVSDPKVHEELDTWGRWYVQTTGIDGLRLDALKHVGADFFALWLPKLRQRTGKALPAVGEYWSRDVNVLRSYLATVPYMSLFDVPLHFKLFYASCSNGEVDLGALFNDTLVAADPERAVTFVENHDTQPGQSLESPVQAWFKPSAYALILLREQGMPCVFWGDLFGTPETGDLAAVTELPVLMNIRHFLAYGPQHDYFDDADVVGFTREGDDYRPASGVAVLFSDRRAGTKRMYVGRAHAGSYWTCMIGEQDTVQVDEEGWATFPVSDGGLSVYVPSVARELLDYGQDKLTRPRN</sequence>
<dbReference type="GO" id="GO:0004556">
    <property type="term" value="F:alpha-amylase activity"/>
    <property type="evidence" value="ECO:0007669"/>
    <property type="project" value="UniProtKB-EC"/>
</dbReference>
<evidence type="ECO:0000256" key="8">
    <source>
        <dbReference type="PIRSR" id="PIRSR001021-2"/>
    </source>
</evidence>
<dbReference type="Proteomes" id="UP000830236">
    <property type="component" value="Chromosome"/>
</dbReference>
<evidence type="ECO:0000256" key="5">
    <source>
        <dbReference type="ARBA" id="ARBA00023277"/>
    </source>
</evidence>
<dbReference type="GO" id="GO:0005509">
    <property type="term" value="F:calcium ion binding"/>
    <property type="evidence" value="ECO:0007669"/>
    <property type="project" value="InterPro"/>
</dbReference>
<comment type="cofactor">
    <cofactor evidence="1">
        <name>Ca(2+)</name>
        <dbReference type="ChEBI" id="CHEBI:29108"/>
    </cofactor>
</comment>
<dbReference type="Gene3D" id="2.40.30.140">
    <property type="match status" value="1"/>
</dbReference>
<dbReference type="SUPFAM" id="SSF51011">
    <property type="entry name" value="Glycosyl hydrolase domain"/>
    <property type="match status" value="1"/>
</dbReference>
<feature type="binding site" evidence="8">
    <location>
        <position position="306"/>
    </location>
    <ligand>
        <name>Ca(2+)</name>
        <dbReference type="ChEBI" id="CHEBI:29108"/>
        <label>3</label>
    </ligand>
</feature>
<dbReference type="PIRSF" id="PIRSF001021">
    <property type="entry name" value="Alph-amls_thrmst"/>
    <property type="match status" value="1"/>
</dbReference>
<feature type="binding site" evidence="8">
    <location>
        <position position="242"/>
    </location>
    <ligand>
        <name>Ca(2+)</name>
        <dbReference type="ChEBI" id="CHEBI:29108"/>
        <label>1</label>
    </ligand>
</feature>
<dbReference type="Pfam" id="PF00128">
    <property type="entry name" value="Alpha-amylase"/>
    <property type="match status" value="1"/>
</dbReference>
<evidence type="ECO:0000313" key="10">
    <source>
        <dbReference type="EMBL" id="UQF80081.1"/>
    </source>
</evidence>
<dbReference type="GO" id="GO:0005975">
    <property type="term" value="P:carbohydrate metabolic process"/>
    <property type="evidence" value="ECO:0007669"/>
    <property type="project" value="InterPro"/>
</dbReference>
<dbReference type="SUPFAM" id="SSF51445">
    <property type="entry name" value="(Trans)glycosidases"/>
    <property type="match status" value="1"/>
</dbReference>
<feature type="active site" description="Nucleophile" evidence="7">
    <location>
        <position position="238"/>
    </location>
</feature>
<keyword evidence="6 10" id="KW-0326">Glycosidase</keyword>
<keyword evidence="3 8" id="KW-0479">Metal-binding</keyword>
<dbReference type="Gene3D" id="3.20.20.80">
    <property type="entry name" value="Glycosidases"/>
    <property type="match status" value="1"/>
</dbReference>
<dbReference type="KEGG" id="agh:M3I41_02030"/>
<dbReference type="EMBL" id="CP097095">
    <property type="protein sequence ID" value="UQF80081.1"/>
    <property type="molecule type" value="Genomic_DNA"/>
</dbReference>
<dbReference type="InterPro" id="IPR006047">
    <property type="entry name" value="GH13_cat_dom"/>
</dbReference>
<reference evidence="10" key="1">
    <citation type="submission" date="2022-05" db="EMBL/GenBank/DDBJ databases">
        <title>Using nanopore sequencing to obtain complete genomes from saliva samples.</title>
        <authorList>
            <person name="Baker J.L."/>
        </authorList>
    </citation>
    <scope>NUCLEOTIDE SEQUENCE</scope>
    <source>
        <strain evidence="10">JCVI-JB-Ag32</strain>
    </source>
</reference>
<name>A0A9E7AIA3_9ACTO</name>
<dbReference type="EC" id="3.2.1.1" evidence="10"/>
<feature type="binding site" evidence="8">
    <location>
        <position position="410"/>
    </location>
    <ligand>
        <name>Ca(2+)</name>
        <dbReference type="ChEBI" id="CHEBI:29108"/>
        <label>3</label>
    </ligand>
</feature>
<dbReference type="InterPro" id="IPR017853">
    <property type="entry name" value="GH"/>
</dbReference>
<feature type="domain" description="Glycosyl hydrolase family 13 catalytic" evidence="9">
    <location>
        <begin position="11"/>
        <end position="394"/>
    </location>
</feature>
<feature type="binding site" evidence="8">
    <location>
        <position position="201"/>
    </location>
    <ligand>
        <name>Ca(2+)</name>
        <dbReference type="ChEBI" id="CHEBI:29108"/>
        <label>1</label>
    </ligand>
</feature>
<comment type="similarity">
    <text evidence="2">Belongs to the glycosyl hydrolase 13 family.</text>
</comment>
<evidence type="ECO:0000256" key="2">
    <source>
        <dbReference type="ARBA" id="ARBA00008061"/>
    </source>
</evidence>
<dbReference type="InterPro" id="IPR013780">
    <property type="entry name" value="Glyco_hydro_b"/>
</dbReference>
<dbReference type="NCBIfam" id="NF006968">
    <property type="entry name" value="PRK09441.1-1"/>
    <property type="match status" value="1"/>
</dbReference>
<evidence type="ECO:0000259" key="9">
    <source>
        <dbReference type="SMART" id="SM00642"/>
    </source>
</evidence>
<dbReference type="PANTHER" id="PTHR43447">
    <property type="entry name" value="ALPHA-AMYLASE"/>
    <property type="match status" value="1"/>
</dbReference>
<keyword evidence="8" id="KW-0106">Calcium</keyword>
<dbReference type="NCBIfam" id="NF006969">
    <property type="entry name" value="PRK09441.1-2"/>
    <property type="match status" value="1"/>
</dbReference>
<feature type="binding site" evidence="8">
    <location>
        <position position="433"/>
    </location>
    <ligand>
        <name>Ca(2+)</name>
        <dbReference type="ChEBI" id="CHEBI:29108"/>
        <label>3</label>
    </ligand>
</feature>
<keyword evidence="5" id="KW-0119">Carbohydrate metabolism</keyword>
<keyword evidence="4 10" id="KW-0378">Hydrolase</keyword>
<feature type="active site" description="Proton donor" evidence="7">
    <location>
        <position position="268"/>
    </location>
</feature>
<evidence type="ECO:0000256" key="7">
    <source>
        <dbReference type="PIRSR" id="PIRSR001021-1"/>
    </source>
</evidence>
<evidence type="ECO:0000256" key="4">
    <source>
        <dbReference type="ARBA" id="ARBA00022801"/>
    </source>
</evidence>
<accession>A0A9E7AIA3</accession>
<organism evidence="10 11">
    <name type="scientific">Actinomyces graevenitzii</name>
    <dbReference type="NCBI Taxonomy" id="55565"/>
    <lineage>
        <taxon>Bacteria</taxon>
        <taxon>Bacillati</taxon>
        <taxon>Actinomycetota</taxon>
        <taxon>Actinomycetes</taxon>
        <taxon>Actinomycetales</taxon>
        <taxon>Actinomycetaceae</taxon>
        <taxon>Actinomyces</taxon>
    </lineage>
</organism>
<proteinExistence type="inferred from homology"/>
<feature type="binding site" evidence="8">
    <location>
        <position position="111"/>
    </location>
    <ligand>
        <name>Ca(2+)</name>
        <dbReference type="ChEBI" id="CHEBI:29108"/>
        <label>1</label>
    </ligand>
</feature>
<feature type="binding site" evidence="8">
    <location>
        <position position="207"/>
    </location>
    <ligand>
        <name>Ca(2+)</name>
        <dbReference type="ChEBI" id="CHEBI:29108"/>
        <label>1</label>
    </ligand>
</feature>
<dbReference type="InterPro" id="IPR013776">
    <property type="entry name" value="A-amylase_thermo"/>
</dbReference>
<dbReference type="Gene3D" id="2.60.40.1180">
    <property type="entry name" value="Golgi alpha-mannosidase II"/>
    <property type="match status" value="1"/>
</dbReference>